<reference evidence="2 3" key="1">
    <citation type="submission" date="2019-03" db="EMBL/GenBank/DDBJ databases">
        <title>Genomic Encyclopedia of Type Strains, Phase IV (KMG-IV): sequencing the most valuable type-strain genomes for metagenomic binning, comparative biology and taxonomic classification.</title>
        <authorList>
            <person name="Goeker M."/>
        </authorList>
    </citation>
    <scope>NUCLEOTIDE SEQUENCE [LARGE SCALE GENOMIC DNA]</scope>
    <source>
        <strain evidence="2 3">DSM 100059</strain>
    </source>
</reference>
<dbReference type="Proteomes" id="UP000294498">
    <property type="component" value="Unassembled WGS sequence"/>
</dbReference>
<organism evidence="2 3">
    <name type="scientific">Dinghuibacter silviterrae</name>
    <dbReference type="NCBI Taxonomy" id="1539049"/>
    <lineage>
        <taxon>Bacteria</taxon>
        <taxon>Pseudomonadati</taxon>
        <taxon>Bacteroidota</taxon>
        <taxon>Chitinophagia</taxon>
        <taxon>Chitinophagales</taxon>
        <taxon>Chitinophagaceae</taxon>
        <taxon>Dinghuibacter</taxon>
    </lineage>
</organism>
<keyword evidence="3" id="KW-1185">Reference proteome</keyword>
<dbReference type="AlphaFoldDB" id="A0A4R8DPG0"/>
<dbReference type="RefSeq" id="WP_133990463.1">
    <property type="nucleotide sequence ID" value="NZ_SODV01000001.1"/>
</dbReference>
<accession>A0A4R8DPG0</accession>
<evidence type="ECO:0008006" key="4">
    <source>
        <dbReference type="Google" id="ProtNLM"/>
    </source>
</evidence>
<protein>
    <recommendedName>
        <fullName evidence="4">DUF2846 domain-containing protein</fullName>
    </recommendedName>
</protein>
<sequence length="135" mass="15377">MRTILLIGLTLLACRASAQEDTSLPARTVYVVRPSQYIGALAKIRVDINGRRLSLPNASYAVLHFRADSVQVRIENRRVTGESVQPLVNFKDTSYFVVFPEEHAHKKDRLIVTEVEKDSYEKFADKVTHQVEPEH</sequence>
<evidence type="ECO:0000313" key="2">
    <source>
        <dbReference type="EMBL" id="TDW99615.1"/>
    </source>
</evidence>
<comment type="caution">
    <text evidence="2">The sequence shown here is derived from an EMBL/GenBank/DDBJ whole genome shotgun (WGS) entry which is preliminary data.</text>
</comment>
<feature type="chain" id="PRO_5020773869" description="DUF2846 domain-containing protein" evidence="1">
    <location>
        <begin position="19"/>
        <end position="135"/>
    </location>
</feature>
<keyword evidence="1" id="KW-0732">Signal</keyword>
<name>A0A4R8DPG0_9BACT</name>
<feature type="signal peptide" evidence="1">
    <location>
        <begin position="1"/>
        <end position="18"/>
    </location>
</feature>
<evidence type="ECO:0000256" key="1">
    <source>
        <dbReference type="SAM" id="SignalP"/>
    </source>
</evidence>
<evidence type="ECO:0000313" key="3">
    <source>
        <dbReference type="Proteomes" id="UP000294498"/>
    </source>
</evidence>
<dbReference type="EMBL" id="SODV01000001">
    <property type="protein sequence ID" value="TDW99615.1"/>
    <property type="molecule type" value="Genomic_DNA"/>
</dbReference>
<proteinExistence type="predicted"/>
<gene>
    <name evidence="2" type="ORF">EDB95_0625</name>
</gene>